<dbReference type="AlphaFoldDB" id="A0AAX4IWB9"/>
<evidence type="ECO:0000313" key="3">
    <source>
        <dbReference type="Proteomes" id="UP001322277"/>
    </source>
</evidence>
<dbReference type="EMBL" id="CP137312">
    <property type="protein sequence ID" value="WQF87584.1"/>
    <property type="molecule type" value="Genomic_DNA"/>
</dbReference>
<reference evidence="3" key="1">
    <citation type="journal article" date="2023" name="bioRxiv">
        <title>Complete genome of the Medicago anthracnose fungus, Colletotrichum destructivum, reveals a mini-chromosome-like region within a core chromosome.</title>
        <authorList>
            <person name="Lapalu N."/>
            <person name="Simon A."/>
            <person name="Lu A."/>
            <person name="Plaumann P.-L."/>
            <person name="Amselem J."/>
            <person name="Pigne S."/>
            <person name="Auger A."/>
            <person name="Koch C."/>
            <person name="Dallery J.-F."/>
            <person name="O'Connell R.J."/>
        </authorList>
    </citation>
    <scope>NUCLEOTIDE SEQUENCE [LARGE SCALE GENOMIC DNA]</scope>
    <source>
        <strain evidence="3">CBS 520.97</strain>
    </source>
</reference>
<proteinExistence type="predicted"/>
<protein>
    <submittedName>
        <fullName evidence="2">Uncharacterized protein</fullName>
    </submittedName>
</protein>
<organism evidence="2 3">
    <name type="scientific">Colletotrichum destructivum</name>
    <dbReference type="NCBI Taxonomy" id="34406"/>
    <lineage>
        <taxon>Eukaryota</taxon>
        <taxon>Fungi</taxon>
        <taxon>Dikarya</taxon>
        <taxon>Ascomycota</taxon>
        <taxon>Pezizomycotina</taxon>
        <taxon>Sordariomycetes</taxon>
        <taxon>Hypocreomycetidae</taxon>
        <taxon>Glomerellales</taxon>
        <taxon>Glomerellaceae</taxon>
        <taxon>Colletotrichum</taxon>
        <taxon>Colletotrichum destructivum species complex</taxon>
    </lineage>
</organism>
<name>A0AAX4IWB9_9PEZI</name>
<feature type="region of interest" description="Disordered" evidence="1">
    <location>
        <begin position="171"/>
        <end position="192"/>
    </location>
</feature>
<dbReference type="RefSeq" id="XP_062784805.1">
    <property type="nucleotide sequence ID" value="XM_062928754.1"/>
</dbReference>
<gene>
    <name evidence="2" type="ORF">CDEST_12598</name>
</gene>
<dbReference type="Proteomes" id="UP001322277">
    <property type="component" value="Chromosome 8"/>
</dbReference>
<evidence type="ECO:0000256" key="1">
    <source>
        <dbReference type="SAM" id="MobiDB-lite"/>
    </source>
</evidence>
<keyword evidence="3" id="KW-1185">Reference proteome</keyword>
<accession>A0AAX4IWB9</accession>
<dbReference type="KEGG" id="cdet:87949098"/>
<dbReference type="GeneID" id="87949098"/>
<evidence type="ECO:0000313" key="2">
    <source>
        <dbReference type="EMBL" id="WQF87584.1"/>
    </source>
</evidence>
<sequence>MTCNMGHDISSFLRLGKHDITLTTPRLFLEVKAPSQMSLTLPYKVQFVLRRAKRDGVNRPCVVRWNPSLEAFGPLGLIVLRHATDNDDSFEQLAIEHDGLTEPPEAEGRTLTDGQTDFWFTLAPGGEARLDALLPERYYRVLQADGRYTLLYPGAELAFWDWSSDRDISGTETRQAAAEGQEGGQETRPSLVVPGGARVSFTTQAEQPPRPGRDTLEANEGFHKANLEEWRWRREEARQDMRFYEEAPPPRRPSERVPGSPALSVTLQCAPTMTRTQQVKVIVTVTYDGVCGPGGEIKQATRPIMFHSWAVMALEDDPWRDGFRLYRRRGSDVDGPWEYCEEDDGGHEGFRLYDGPDRPVHVASHEHFTSLRPGESWTTTTHLRSMIPADAAPGDIFSYGFRGTVVDWWDWGSAEDHAETAVALPSWIADRVVDPADNEGRPRLVVPKSGPVDFRIVG</sequence>
<feature type="compositionally biased region" description="Low complexity" evidence="1">
    <location>
        <begin position="175"/>
        <end position="186"/>
    </location>
</feature>